<sequence>MGGGQRLLTLDENRQIQEDVKRNTGVKLVQIQEWDLDALMKEMYITDGVDAYIDADSAEPVKCAQDVIERVGLDADQESDKNLEAEAPIQLSAALACCVKLAEFIARLPNCDEETRDLAKMA</sequence>
<keyword evidence="2" id="KW-1185">Reference proteome</keyword>
<dbReference type="GeneID" id="36401971"/>
<dbReference type="RefSeq" id="XP_024585505.1">
    <property type="nucleotide sequence ID" value="XM_024720292.1"/>
</dbReference>
<name>A0A0P1B4R8_PLAHL</name>
<dbReference type="Proteomes" id="UP000054928">
    <property type="component" value="Unassembled WGS sequence"/>
</dbReference>
<evidence type="ECO:0000313" key="1">
    <source>
        <dbReference type="EMBL" id="CEG49136.1"/>
    </source>
</evidence>
<proteinExistence type="predicted"/>
<organism evidence="1 2">
    <name type="scientific">Plasmopara halstedii</name>
    <name type="common">Downy mildew of sunflower</name>
    <dbReference type="NCBI Taxonomy" id="4781"/>
    <lineage>
        <taxon>Eukaryota</taxon>
        <taxon>Sar</taxon>
        <taxon>Stramenopiles</taxon>
        <taxon>Oomycota</taxon>
        <taxon>Peronosporomycetes</taxon>
        <taxon>Peronosporales</taxon>
        <taxon>Peronosporaceae</taxon>
        <taxon>Plasmopara</taxon>
    </lineage>
</organism>
<protein>
    <submittedName>
        <fullName evidence="1">Uncharacterized protein</fullName>
    </submittedName>
</protein>
<evidence type="ECO:0000313" key="2">
    <source>
        <dbReference type="Proteomes" id="UP000054928"/>
    </source>
</evidence>
<dbReference type="AlphaFoldDB" id="A0A0P1B4R8"/>
<reference evidence="2" key="1">
    <citation type="submission" date="2014-09" db="EMBL/GenBank/DDBJ databases">
        <authorList>
            <person name="Sharma Rahul"/>
            <person name="Thines Marco"/>
        </authorList>
    </citation>
    <scope>NUCLEOTIDE SEQUENCE [LARGE SCALE GENOMIC DNA]</scope>
</reference>
<accession>A0A0P1B4R8</accession>
<dbReference type="EMBL" id="CCYD01003042">
    <property type="protein sequence ID" value="CEG49136.1"/>
    <property type="molecule type" value="Genomic_DNA"/>
</dbReference>